<dbReference type="GO" id="GO:0008821">
    <property type="term" value="F:crossover junction DNA endonuclease activity"/>
    <property type="evidence" value="ECO:0007669"/>
    <property type="project" value="TreeGrafter"/>
</dbReference>
<gene>
    <name evidence="2" type="ORF">UY48_C0009G0028</name>
</gene>
<dbReference type="PANTHER" id="PTHR20208">
    <property type="entry name" value="STRUCTURE-SPECIFIC ENDONUCLEASE SUBUNIT SLX1"/>
    <property type="match status" value="1"/>
</dbReference>
<dbReference type="Gene3D" id="3.40.1440.10">
    <property type="entry name" value="GIY-YIG endonuclease"/>
    <property type="match status" value="1"/>
</dbReference>
<dbReference type="InterPro" id="IPR035901">
    <property type="entry name" value="GIY-YIG_endonuc_sf"/>
</dbReference>
<dbReference type="PANTHER" id="PTHR20208:SF10">
    <property type="entry name" value="STRUCTURE-SPECIFIC ENDONUCLEASE SUBUNIT SLX1"/>
    <property type="match status" value="1"/>
</dbReference>
<dbReference type="GO" id="GO:0017108">
    <property type="term" value="F:5'-flap endonuclease activity"/>
    <property type="evidence" value="ECO:0007669"/>
    <property type="project" value="TreeGrafter"/>
</dbReference>
<dbReference type="EMBL" id="LCQD01000009">
    <property type="protein sequence ID" value="KKW12795.1"/>
    <property type="molecule type" value="Genomic_DNA"/>
</dbReference>
<sequence>PSSGSNCTNCKMCSVLLHSHTTCKVVMKSCGDILVDNPNSVWWVYVIQSLVERRGKRGNPLPGFYYVGSTTDPTRRIRQHNGLKKGGGKYTSKARPWVPRALYGPYCNRSEALRAEMALKHNKRGVERIKWSINDHHLCRGLGPDDPWVTSSKP</sequence>
<feature type="domain" description="GIY-YIG" evidence="1">
    <location>
        <begin position="40"/>
        <end position="133"/>
    </location>
</feature>
<dbReference type="AlphaFoldDB" id="A0A0G1W2J3"/>
<dbReference type="PROSITE" id="PS50164">
    <property type="entry name" value="GIY_YIG"/>
    <property type="match status" value="1"/>
</dbReference>
<name>A0A0G1W2J3_9BACT</name>
<accession>A0A0G1W2J3</accession>
<dbReference type="Proteomes" id="UP000034588">
    <property type="component" value="Unassembled WGS sequence"/>
</dbReference>
<dbReference type="SUPFAM" id="SSF82771">
    <property type="entry name" value="GIY-YIG endonuclease"/>
    <property type="match status" value="1"/>
</dbReference>
<dbReference type="Pfam" id="PF01541">
    <property type="entry name" value="GIY-YIG"/>
    <property type="match status" value="1"/>
</dbReference>
<evidence type="ECO:0000259" key="1">
    <source>
        <dbReference type="PROSITE" id="PS50164"/>
    </source>
</evidence>
<dbReference type="GO" id="GO:0000724">
    <property type="term" value="P:double-strand break repair via homologous recombination"/>
    <property type="evidence" value="ECO:0007669"/>
    <property type="project" value="TreeGrafter"/>
</dbReference>
<dbReference type="InterPro" id="IPR000305">
    <property type="entry name" value="GIY-YIG_endonuc"/>
</dbReference>
<reference evidence="2 3" key="1">
    <citation type="journal article" date="2015" name="Nature">
        <title>rRNA introns, odd ribosomes, and small enigmatic genomes across a large radiation of phyla.</title>
        <authorList>
            <person name="Brown C.T."/>
            <person name="Hug L.A."/>
            <person name="Thomas B.C."/>
            <person name="Sharon I."/>
            <person name="Castelle C.J."/>
            <person name="Singh A."/>
            <person name="Wilkins M.J."/>
            <person name="Williams K.H."/>
            <person name="Banfield J.F."/>
        </authorList>
    </citation>
    <scope>NUCLEOTIDE SEQUENCE [LARGE SCALE GENOMIC DNA]</scope>
</reference>
<organism evidence="2 3">
    <name type="scientific">Candidatus Gottesmanbacteria bacterium GW2011_GWB1_49_7</name>
    <dbReference type="NCBI Taxonomy" id="1618448"/>
    <lineage>
        <taxon>Bacteria</taxon>
        <taxon>Candidatus Gottesmaniibacteriota</taxon>
    </lineage>
</organism>
<comment type="caution">
    <text evidence="2">The sequence shown here is derived from an EMBL/GenBank/DDBJ whole genome shotgun (WGS) entry which is preliminary data.</text>
</comment>
<evidence type="ECO:0000313" key="2">
    <source>
        <dbReference type="EMBL" id="KKW12795.1"/>
    </source>
</evidence>
<proteinExistence type="predicted"/>
<evidence type="ECO:0000313" key="3">
    <source>
        <dbReference type="Proteomes" id="UP000034588"/>
    </source>
</evidence>
<dbReference type="InterPro" id="IPR050381">
    <property type="entry name" value="SLX1_endonuclease"/>
</dbReference>
<feature type="non-terminal residue" evidence="2">
    <location>
        <position position="1"/>
    </location>
</feature>
<protein>
    <submittedName>
        <fullName evidence="2">Excinuclease ABC, C subunit-like protein</fullName>
    </submittedName>
</protein>